<dbReference type="InterPro" id="IPR004516">
    <property type="entry name" value="HisRS/HisZ"/>
</dbReference>
<comment type="caution">
    <text evidence="10">The sequence shown here is derived from an EMBL/GenBank/DDBJ whole genome shotgun (WGS) entry which is preliminary data.</text>
</comment>
<dbReference type="InterPro" id="IPR045864">
    <property type="entry name" value="aa-tRNA-synth_II/BPL/LPL"/>
</dbReference>
<dbReference type="Proteomes" id="UP000176404">
    <property type="component" value="Unassembled WGS sequence"/>
</dbReference>
<dbReference type="SUPFAM" id="SSF55681">
    <property type="entry name" value="Class II aaRS and biotin synthetases"/>
    <property type="match status" value="1"/>
</dbReference>
<feature type="binding site" evidence="8">
    <location>
        <begin position="259"/>
        <end position="260"/>
    </location>
    <ligand>
        <name>L-histidine</name>
        <dbReference type="ChEBI" id="CHEBI:57595"/>
    </ligand>
</feature>
<dbReference type="Gene3D" id="3.40.50.800">
    <property type="entry name" value="Anticodon-binding domain"/>
    <property type="match status" value="1"/>
</dbReference>
<dbReference type="GO" id="GO:0005737">
    <property type="term" value="C:cytoplasm"/>
    <property type="evidence" value="ECO:0007669"/>
    <property type="project" value="UniProtKB-SubCell"/>
</dbReference>
<comment type="subunit">
    <text evidence="7">Homodimer.</text>
</comment>
<dbReference type="InterPro" id="IPR041715">
    <property type="entry name" value="HisRS-like_core"/>
</dbReference>
<keyword evidence="2 7" id="KW-0547">Nucleotide-binding</keyword>
<keyword evidence="7" id="KW-0963">Cytoplasm</keyword>
<evidence type="ECO:0000256" key="7">
    <source>
        <dbReference type="HAMAP-Rule" id="MF_00127"/>
    </source>
</evidence>
<dbReference type="InterPro" id="IPR015807">
    <property type="entry name" value="His-tRNA-ligase"/>
</dbReference>
<sequence>MNKQKLQTLKGFRDFLPADAKKRQFTIETIKQTFELFGFEPLETPALEYQEVLLGKYGEEADKLVYTFKDKGRREVALRYDQTVPTARVLATYQQRLAMPFRRYQTQPVWRAERPQKGRFREILQCDADIYGSASPLADTEIISLANSVFKNLGFQNFSIFINDRKILFELMNYSSIPENLHLQVISEIDKLDRKDKEEVTIELTNLGLSQKTINHLFQHLETSKPTENIEKITEYAKLMGVEKDKLKFQARLARGLDYYTSTIFEIKIDEYKGGSVAGGGRYDNLIEKLSGNSIPAVGIAFGIDRIIEAMQEIKLFSQEEKRLGSLITIFNPELIPRSLRVARILRQAKIPCEIFVDQTKDLKKQLKYADKKGIKWLIVIGPDEAKNASVILKDLETGYQESIKLNDLIRYLLKR</sequence>
<accession>A0A1F8BAS0</accession>
<reference evidence="10 11" key="1">
    <citation type="journal article" date="2016" name="Nat. Commun.">
        <title>Thousands of microbial genomes shed light on interconnected biogeochemical processes in an aquifer system.</title>
        <authorList>
            <person name="Anantharaman K."/>
            <person name="Brown C.T."/>
            <person name="Hug L.A."/>
            <person name="Sharon I."/>
            <person name="Castelle C.J."/>
            <person name="Probst A.J."/>
            <person name="Thomas B.C."/>
            <person name="Singh A."/>
            <person name="Wilkins M.J."/>
            <person name="Karaoz U."/>
            <person name="Brodie E.L."/>
            <person name="Williams K.H."/>
            <person name="Hubbard S.S."/>
            <person name="Banfield J.F."/>
        </authorList>
    </citation>
    <scope>NUCLEOTIDE SEQUENCE [LARGE SCALE GENOMIC DNA]</scope>
</reference>
<comment type="catalytic activity">
    <reaction evidence="6 7">
        <text>tRNA(His) + L-histidine + ATP = L-histidyl-tRNA(His) + AMP + diphosphate + H(+)</text>
        <dbReference type="Rhea" id="RHEA:17313"/>
        <dbReference type="Rhea" id="RHEA-COMP:9665"/>
        <dbReference type="Rhea" id="RHEA-COMP:9689"/>
        <dbReference type="ChEBI" id="CHEBI:15378"/>
        <dbReference type="ChEBI" id="CHEBI:30616"/>
        <dbReference type="ChEBI" id="CHEBI:33019"/>
        <dbReference type="ChEBI" id="CHEBI:57595"/>
        <dbReference type="ChEBI" id="CHEBI:78442"/>
        <dbReference type="ChEBI" id="CHEBI:78527"/>
        <dbReference type="ChEBI" id="CHEBI:456215"/>
        <dbReference type="EC" id="6.1.1.21"/>
    </reaction>
</comment>
<dbReference type="PANTHER" id="PTHR11476:SF7">
    <property type="entry name" value="HISTIDINE--TRNA LIGASE"/>
    <property type="match status" value="1"/>
</dbReference>
<name>A0A1F8BAS0_9BACT</name>
<keyword evidence="5 7" id="KW-0030">Aminoacyl-tRNA synthetase</keyword>
<gene>
    <name evidence="7" type="primary">hisS</name>
    <name evidence="10" type="ORF">A2892_00450</name>
</gene>
<dbReference type="NCBIfam" id="TIGR00442">
    <property type="entry name" value="hisS"/>
    <property type="match status" value="1"/>
</dbReference>
<evidence type="ECO:0000256" key="2">
    <source>
        <dbReference type="ARBA" id="ARBA00022741"/>
    </source>
</evidence>
<evidence type="ECO:0000256" key="3">
    <source>
        <dbReference type="ARBA" id="ARBA00022840"/>
    </source>
</evidence>
<organism evidence="10 11">
    <name type="scientific">Candidatus Woesebacteria bacterium RIFCSPLOWO2_01_FULL_39_10b</name>
    <dbReference type="NCBI Taxonomy" id="1802517"/>
    <lineage>
        <taxon>Bacteria</taxon>
        <taxon>Candidatus Woeseibacteriota</taxon>
    </lineage>
</organism>
<evidence type="ECO:0000256" key="6">
    <source>
        <dbReference type="ARBA" id="ARBA00047639"/>
    </source>
</evidence>
<feature type="binding site" evidence="8">
    <location>
        <position position="111"/>
    </location>
    <ligand>
        <name>L-histidine</name>
        <dbReference type="ChEBI" id="CHEBI:57595"/>
    </ligand>
</feature>
<evidence type="ECO:0000256" key="8">
    <source>
        <dbReference type="PIRSR" id="PIRSR001549-1"/>
    </source>
</evidence>
<evidence type="ECO:0000256" key="4">
    <source>
        <dbReference type="ARBA" id="ARBA00022917"/>
    </source>
</evidence>
<keyword evidence="4 7" id="KW-0648">Protein biosynthesis</keyword>
<evidence type="ECO:0000256" key="1">
    <source>
        <dbReference type="ARBA" id="ARBA00008226"/>
    </source>
</evidence>
<dbReference type="PANTHER" id="PTHR11476">
    <property type="entry name" value="HISTIDYL-TRNA SYNTHETASE"/>
    <property type="match status" value="1"/>
</dbReference>
<dbReference type="EMBL" id="MGHD01000004">
    <property type="protein sequence ID" value="OGM60485.1"/>
    <property type="molecule type" value="Genomic_DNA"/>
</dbReference>
<comment type="subcellular location">
    <subcellularLocation>
        <location evidence="7">Cytoplasm</location>
    </subcellularLocation>
</comment>
<dbReference type="InterPro" id="IPR036621">
    <property type="entry name" value="Anticodon-bd_dom_sf"/>
</dbReference>
<feature type="binding site" evidence="8">
    <location>
        <begin position="81"/>
        <end position="83"/>
    </location>
    <ligand>
        <name>L-histidine</name>
        <dbReference type="ChEBI" id="CHEBI:57595"/>
    </ligand>
</feature>
<feature type="binding site" evidence="8">
    <location>
        <position position="129"/>
    </location>
    <ligand>
        <name>L-histidine</name>
        <dbReference type="ChEBI" id="CHEBI:57595"/>
    </ligand>
</feature>
<dbReference type="CDD" id="cd00773">
    <property type="entry name" value="HisRS-like_core"/>
    <property type="match status" value="1"/>
</dbReference>
<dbReference type="Gene3D" id="3.30.930.10">
    <property type="entry name" value="Bira Bifunctional Protein, Domain 2"/>
    <property type="match status" value="1"/>
</dbReference>
<dbReference type="GO" id="GO:0005524">
    <property type="term" value="F:ATP binding"/>
    <property type="evidence" value="ECO:0007669"/>
    <property type="project" value="UniProtKB-UniRule"/>
</dbReference>
<keyword evidence="7 10" id="KW-0436">Ligase</keyword>
<dbReference type="AlphaFoldDB" id="A0A1F8BAS0"/>
<proteinExistence type="inferred from homology"/>
<keyword evidence="3 7" id="KW-0067">ATP-binding</keyword>
<dbReference type="Pfam" id="PF13393">
    <property type="entry name" value="tRNA-synt_His"/>
    <property type="match status" value="1"/>
</dbReference>
<dbReference type="SUPFAM" id="SSF52954">
    <property type="entry name" value="Class II aaRS ABD-related"/>
    <property type="match status" value="1"/>
</dbReference>
<evidence type="ECO:0000313" key="10">
    <source>
        <dbReference type="EMBL" id="OGM60485.1"/>
    </source>
</evidence>
<protein>
    <recommendedName>
        <fullName evidence="7">Histidine--tRNA ligase</fullName>
        <ecNumber evidence="7">6.1.1.21</ecNumber>
    </recommendedName>
    <alternativeName>
        <fullName evidence="7">Histidyl-tRNA synthetase</fullName>
        <shortName evidence="7">HisRS</shortName>
    </alternativeName>
</protein>
<dbReference type="InterPro" id="IPR006195">
    <property type="entry name" value="aa-tRNA-synth_II"/>
</dbReference>
<dbReference type="HAMAP" id="MF_00127">
    <property type="entry name" value="His_tRNA_synth"/>
    <property type="match status" value="1"/>
</dbReference>
<dbReference type="PROSITE" id="PS50862">
    <property type="entry name" value="AA_TRNA_LIGASE_II"/>
    <property type="match status" value="1"/>
</dbReference>
<dbReference type="InterPro" id="IPR004154">
    <property type="entry name" value="Anticodon-bd"/>
</dbReference>
<feature type="binding site" evidence="8">
    <location>
        <position position="255"/>
    </location>
    <ligand>
        <name>L-histidine</name>
        <dbReference type="ChEBI" id="CHEBI:57595"/>
    </ligand>
</feature>
<evidence type="ECO:0000259" key="9">
    <source>
        <dbReference type="PROSITE" id="PS50862"/>
    </source>
</evidence>
<dbReference type="STRING" id="1802517.A2892_00450"/>
<evidence type="ECO:0000313" key="11">
    <source>
        <dbReference type="Proteomes" id="UP000176404"/>
    </source>
</evidence>
<dbReference type="GO" id="GO:0004821">
    <property type="term" value="F:histidine-tRNA ligase activity"/>
    <property type="evidence" value="ECO:0007669"/>
    <property type="project" value="UniProtKB-UniRule"/>
</dbReference>
<dbReference type="GO" id="GO:0006427">
    <property type="term" value="P:histidyl-tRNA aminoacylation"/>
    <property type="evidence" value="ECO:0007669"/>
    <property type="project" value="UniProtKB-UniRule"/>
</dbReference>
<feature type="binding site" evidence="8">
    <location>
        <position position="125"/>
    </location>
    <ligand>
        <name>L-histidine</name>
        <dbReference type="ChEBI" id="CHEBI:57595"/>
    </ligand>
</feature>
<dbReference type="PIRSF" id="PIRSF001549">
    <property type="entry name" value="His-tRNA_synth"/>
    <property type="match status" value="1"/>
</dbReference>
<feature type="domain" description="Aminoacyl-transfer RNA synthetases class-II family profile" evidence="9">
    <location>
        <begin position="30"/>
        <end position="337"/>
    </location>
</feature>
<comment type="similarity">
    <text evidence="1 7">Belongs to the class-II aminoacyl-tRNA synthetase family.</text>
</comment>
<dbReference type="Pfam" id="PF03129">
    <property type="entry name" value="HGTP_anticodon"/>
    <property type="match status" value="1"/>
</dbReference>
<evidence type="ECO:0000256" key="5">
    <source>
        <dbReference type="ARBA" id="ARBA00023146"/>
    </source>
</evidence>
<dbReference type="EC" id="6.1.1.21" evidence="7"/>